<keyword evidence="1" id="KW-0175">Coiled coil</keyword>
<feature type="compositionally biased region" description="Low complexity" evidence="2">
    <location>
        <begin position="162"/>
        <end position="186"/>
    </location>
</feature>
<dbReference type="EMBL" id="JANBTW010000080">
    <property type="protein sequence ID" value="KAJ2672559.1"/>
    <property type="molecule type" value="Genomic_DNA"/>
</dbReference>
<feature type="region of interest" description="Disordered" evidence="2">
    <location>
        <begin position="477"/>
        <end position="525"/>
    </location>
</feature>
<feature type="region of interest" description="Disordered" evidence="2">
    <location>
        <begin position="1"/>
        <end position="123"/>
    </location>
</feature>
<feature type="compositionally biased region" description="Polar residues" evidence="2">
    <location>
        <begin position="106"/>
        <end position="123"/>
    </location>
</feature>
<gene>
    <name evidence="3" type="ORF">GGI25_005057</name>
</gene>
<accession>A0A9W8G3M5</accession>
<dbReference type="AlphaFoldDB" id="A0A9W8G3M5"/>
<evidence type="ECO:0000313" key="3">
    <source>
        <dbReference type="EMBL" id="KAJ2672559.1"/>
    </source>
</evidence>
<reference evidence="3" key="1">
    <citation type="submission" date="2022-07" db="EMBL/GenBank/DDBJ databases">
        <title>Phylogenomic reconstructions and comparative analyses of Kickxellomycotina fungi.</title>
        <authorList>
            <person name="Reynolds N.K."/>
            <person name="Stajich J.E."/>
            <person name="Barry K."/>
            <person name="Grigoriev I.V."/>
            <person name="Crous P."/>
            <person name="Smith M.E."/>
        </authorList>
    </citation>
    <scope>NUCLEOTIDE SEQUENCE</scope>
    <source>
        <strain evidence="3">NRRL 3115</strain>
    </source>
</reference>
<protein>
    <submittedName>
        <fullName evidence="3">Uncharacterized protein</fullName>
    </submittedName>
</protein>
<name>A0A9W8G3M5_9FUNG</name>
<sequence length="682" mass="75189">MNTNTHKQPLATAKESAQSRPIAAVRARRYALQVSEKERKADATTSTARPAYAEGSNSQQRGLRRFHSEEASRLESPTSLVQQQQTPPARTGGPATAFSRAAPQHIGSTGKQRSETAAFSKHQNFKTQNVSAITGELRRELSRAAFRPAPPPTSSAAYQQMRQLSQRPSQQKPQQQQQEQYQPYKQGMQSSAAVNNVHGFRTTSSSSTAKVDSAFGKPSRNAGTISPAPARNTGSTRTLPSPVAEPTGYKSSSLRASRIPRLAVSALSSDGPDISTRLLLQEIQDKDQRLHAEQKANDELIQEVKEMASITEALNSKLEKAQAEAEEATNRAEEAEQRVGEQQMEISTLKRKIEALSGVIYAQTSACGEGASLPSPDRSLGVSFGLATHHLEDTEHTADWCPEEGKQHQNHNHNMRTEHTQMLAKIGMIHAQCTMAKPESEMDGSAVRDLELVERYVMNSADEDLNSAALEVPEDTFSSSNLFSPSKQRRALRRNNNADEAYLPASPRMDTHRQQLRTTEQEEEREMRRRSTMLFAGLIKPSTGLSSAYLANAHTASHQLPTSAACDDYEQQRRRQQCERCLQLEDALQALETDNDYYREANKKLRNCVTDAVSRHNALIRIFERERARRLEARASALAKASQVAARNRAQLEAQQRAEINGAMSDSGGGRSGPVPALEAAC</sequence>
<feature type="coiled-coil region" evidence="1">
    <location>
        <begin position="283"/>
        <end position="352"/>
    </location>
</feature>
<dbReference type="Proteomes" id="UP001151518">
    <property type="component" value="Unassembled WGS sequence"/>
</dbReference>
<evidence type="ECO:0000256" key="1">
    <source>
        <dbReference type="SAM" id="Coils"/>
    </source>
</evidence>
<feature type="compositionally biased region" description="Polar residues" evidence="2">
    <location>
        <begin position="477"/>
        <end position="486"/>
    </location>
</feature>
<feature type="region of interest" description="Disordered" evidence="2">
    <location>
        <begin position="661"/>
        <end position="682"/>
    </location>
</feature>
<feature type="compositionally biased region" description="Polar residues" evidence="2">
    <location>
        <begin position="201"/>
        <end position="210"/>
    </location>
</feature>
<evidence type="ECO:0000313" key="4">
    <source>
        <dbReference type="Proteomes" id="UP001151518"/>
    </source>
</evidence>
<dbReference type="OrthoDB" id="5561196at2759"/>
<feature type="region of interest" description="Disordered" evidence="2">
    <location>
        <begin position="145"/>
        <end position="189"/>
    </location>
</feature>
<comment type="caution">
    <text evidence="3">The sequence shown here is derived from an EMBL/GenBank/DDBJ whole genome shotgun (WGS) entry which is preliminary data.</text>
</comment>
<evidence type="ECO:0000256" key="2">
    <source>
        <dbReference type="SAM" id="MobiDB-lite"/>
    </source>
</evidence>
<organism evidence="3 4">
    <name type="scientific">Coemansia spiralis</name>
    <dbReference type="NCBI Taxonomy" id="417178"/>
    <lineage>
        <taxon>Eukaryota</taxon>
        <taxon>Fungi</taxon>
        <taxon>Fungi incertae sedis</taxon>
        <taxon>Zoopagomycota</taxon>
        <taxon>Kickxellomycotina</taxon>
        <taxon>Kickxellomycetes</taxon>
        <taxon>Kickxellales</taxon>
        <taxon>Kickxellaceae</taxon>
        <taxon>Coemansia</taxon>
    </lineage>
</organism>
<feature type="region of interest" description="Disordered" evidence="2">
    <location>
        <begin position="201"/>
        <end position="254"/>
    </location>
</feature>
<proteinExistence type="predicted"/>
<feature type="compositionally biased region" description="Polar residues" evidence="2">
    <location>
        <begin position="75"/>
        <end position="88"/>
    </location>
</feature>